<sequence length="420" mass="45955">MTSSALPSGFALDGDDLRLDPREPAFFEDPYPTYAALHASGRGTAVWREGRLRVTWRQEAVSKLLRVRRFGRILPADALGRADHSAQPSHVSAFYALESNSLLELEPPTHTRLRALVTKAFVSRRVEAMEGTIRTIADDLIDAFAADGEADLVATFANQLPVRVIARLIGVGESVSDRLLAWSHAMVAMYRFGRTRSDEDAAEAAARDFSAYLRDAIEEKRRRPGADLVSTLIAAESEDGRLSADEMVSTLVLLLNAGHEATVHAIGNAVAAILSHDIDAGALLADDASADRLVEEALRFDTPLHLFRRTALEEVEVEGVTLARGEEIALLLGAANRDPTVFVEPHRFDPARAPNPHVSFGGGIHFCVGAPLARLEMRVALRRLFERLSGLALAGPLSVRDTWHFRGLDRLDVRFDPVKP</sequence>
<dbReference type="Proteomes" id="UP001163223">
    <property type="component" value="Chromosome"/>
</dbReference>
<evidence type="ECO:0000313" key="1">
    <source>
        <dbReference type="EMBL" id="WAJ26243.1"/>
    </source>
</evidence>
<reference evidence="1" key="1">
    <citation type="submission" date="2022-11" db="EMBL/GenBank/DDBJ databases">
        <title>beta-Carotene-producing bacterium, Jeongeuplla avenae sp. nov., alleviates the salt stress of Arabidopsis seedlings.</title>
        <authorList>
            <person name="Jiang L."/>
            <person name="Lee J."/>
        </authorList>
    </citation>
    <scope>NUCLEOTIDE SEQUENCE</scope>
    <source>
        <strain evidence="1">DY_R2A_6</strain>
    </source>
</reference>
<name>A0ACD4NHJ5_9HYPH</name>
<protein>
    <submittedName>
        <fullName evidence="1">Cytochrome P450</fullName>
    </submittedName>
</protein>
<keyword evidence="2" id="KW-1185">Reference proteome</keyword>
<evidence type="ECO:0000313" key="2">
    <source>
        <dbReference type="Proteomes" id="UP001163223"/>
    </source>
</evidence>
<accession>A0ACD4NHJ5</accession>
<gene>
    <name evidence="1" type="ORF">OXU80_15155</name>
</gene>
<dbReference type="EMBL" id="CP113520">
    <property type="protein sequence ID" value="WAJ26243.1"/>
    <property type="molecule type" value="Genomic_DNA"/>
</dbReference>
<proteinExistence type="predicted"/>
<organism evidence="1 2">
    <name type="scientific">Antarcticirhabdus aurantiaca</name>
    <dbReference type="NCBI Taxonomy" id="2606717"/>
    <lineage>
        <taxon>Bacteria</taxon>
        <taxon>Pseudomonadati</taxon>
        <taxon>Pseudomonadota</taxon>
        <taxon>Alphaproteobacteria</taxon>
        <taxon>Hyphomicrobiales</taxon>
        <taxon>Aurantimonadaceae</taxon>
        <taxon>Antarcticirhabdus</taxon>
    </lineage>
</organism>